<gene>
    <name evidence="11" type="ORF">CAUS1442_LOCUS14852</name>
</gene>
<evidence type="ECO:0000256" key="1">
    <source>
        <dbReference type="ARBA" id="ARBA00004141"/>
    </source>
</evidence>
<dbReference type="GO" id="GO:0009922">
    <property type="term" value="F:fatty acid elongase activity"/>
    <property type="evidence" value="ECO:0007669"/>
    <property type="project" value="InterPro"/>
</dbReference>
<evidence type="ECO:0000256" key="10">
    <source>
        <dbReference type="RuleBase" id="RU361115"/>
    </source>
</evidence>
<dbReference type="GO" id="GO:0019367">
    <property type="term" value="P:fatty acid elongation, saturated fatty acid"/>
    <property type="evidence" value="ECO:0007669"/>
    <property type="project" value="TreeGrafter"/>
</dbReference>
<evidence type="ECO:0000256" key="4">
    <source>
        <dbReference type="ARBA" id="ARBA00022692"/>
    </source>
</evidence>
<evidence type="ECO:0000256" key="3">
    <source>
        <dbReference type="ARBA" id="ARBA00022679"/>
    </source>
</evidence>
<name>A0A7R9ZSX7_9STRA</name>
<evidence type="ECO:0000313" key="11">
    <source>
        <dbReference type="EMBL" id="CAD8342717.1"/>
    </source>
</evidence>
<dbReference type="GO" id="GO:0030148">
    <property type="term" value="P:sphingolipid biosynthetic process"/>
    <property type="evidence" value="ECO:0007669"/>
    <property type="project" value="TreeGrafter"/>
</dbReference>
<evidence type="ECO:0000256" key="5">
    <source>
        <dbReference type="ARBA" id="ARBA00022832"/>
    </source>
</evidence>
<sequence length="231" mass="26408">MSYAGHIPISTNVWRPEIHESLDDKPLATTISDIFIDFPYDRLPSNAYLAWFLRPEGVACTLIFYLVSKPIMKMLPIAPKSTAFRNCVAIHNISLAIFSGIVAWNSAVINVQHFLEYGLFDTYCDPNGTLWHDSGFGAWAVIFYISKYYEFVDTWILVWKQKQPSFLQVYHHTGVAFCMWIGVLSQSSWLVFAVTLNAFIHTLMYTYFFIKTVSPTTQIKAAKHLTVAQIT</sequence>
<keyword evidence="7 10" id="KW-0443">Lipid metabolism</keyword>
<feature type="transmembrane region" description="Helical" evidence="10">
    <location>
        <begin position="48"/>
        <end position="67"/>
    </location>
</feature>
<dbReference type="Pfam" id="PF01151">
    <property type="entry name" value="ELO"/>
    <property type="match status" value="1"/>
</dbReference>
<keyword evidence="4 10" id="KW-0812">Transmembrane</keyword>
<keyword evidence="3 10" id="KW-0808">Transferase</keyword>
<evidence type="ECO:0000256" key="9">
    <source>
        <dbReference type="ARBA" id="ARBA00023160"/>
    </source>
</evidence>
<comment type="similarity">
    <text evidence="10">Belongs to the ELO family.</text>
</comment>
<reference evidence="11" key="1">
    <citation type="submission" date="2021-01" db="EMBL/GenBank/DDBJ databases">
        <authorList>
            <person name="Corre E."/>
            <person name="Pelletier E."/>
            <person name="Niang G."/>
            <person name="Scheremetjew M."/>
            <person name="Finn R."/>
            <person name="Kale V."/>
            <person name="Holt S."/>
            <person name="Cochrane G."/>
            <person name="Meng A."/>
            <person name="Brown T."/>
            <person name="Cohen L."/>
        </authorList>
    </citation>
    <scope>NUCLEOTIDE SEQUENCE</scope>
    <source>
        <strain evidence="11">CCMP3328</strain>
    </source>
</reference>
<feature type="transmembrane region" description="Helical" evidence="10">
    <location>
        <begin position="166"/>
        <end position="183"/>
    </location>
</feature>
<keyword evidence="8 10" id="KW-0472">Membrane</keyword>
<keyword evidence="6 10" id="KW-1133">Transmembrane helix</keyword>
<dbReference type="EC" id="2.3.1.-" evidence="10"/>
<comment type="subcellular location">
    <subcellularLocation>
        <location evidence="1">Membrane</location>
        <topology evidence="1">Multi-pass membrane protein</topology>
    </subcellularLocation>
</comment>
<dbReference type="EMBL" id="HBEF01024061">
    <property type="protein sequence ID" value="CAD8342717.1"/>
    <property type="molecule type" value="Transcribed_RNA"/>
</dbReference>
<dbReference type="PANTHER" id="PTHR11157:SF169">
    <property type="entry name" value="ELONGATION OF FATTY ACIDS PROTEIN"/>
    <property type="match status" value="1"/>
</dbReference>
<dbReference type="InterPro" id="IPR002076">
    <property type="entry name" value="ELO_fam"/>
</dbReference>
<dbReference type="PANTHER" id="PTHR11157">
    <property type="entry name" value="FATTY ACID ACYL TRANSFERASE-RELATED"/>
    <property type="match status" value="1"/>
</dbReference>
<evidence type="ECO:0000256" key="2">
    <source>
        <dbReference type="ARBA" id="ARBA00022516"/>
    </source>
</evidence>
<accession>A0A7R9ZSX7</accession>
<organism evidence="11">
    <name type="scientific">Craspedostauros australis</name>
    <dbReference type="NCBI Taxonomy" id="1486917"/>
    <lineage>
        <taxon>Eukaryota</taxon>
        <taxon>Sar</taxon>
        <taxon>Stramenopiles</taxon>
        <taxon>Ochrophyta</taxon>
        <taxon>Bacillariophyta</taxon>
        <taxon>Bacillariophyceae</taxon>
        <taxon>Bacillariophycidae</taxon>
        <taxon>Naviculales</taxon>
        <taxon>Naviculaceae</taxon>
        <taxon>Craspedostauros</taxon>
    </lineage>
</organism>
<keyword evidence="9 10" id="KW-0275">Fatty acid biosynthesis</keyword>
<comment type="caution">
    <text evidence="10">Lacks conserved residue(s) required for the propagation of feature annotation.</text>
</comment>
<evidence type="ECO:0000256" key="7">
    <source>
        <dbReference type="ARBA" id="ARBA00023098"/>
    </source>
</evidence>
<proteinExistence type="inferred from homology"/>
<keyword evidence="5 10" id="KW-0276">Fatty acid metabolism</keyword>
<dbReference type="GO" id="GO:0034626">
    <property type="term" value="P:fatty acid elongation, polyunsaturated fatty acid"/>
    <property type="evidence" value="ECO:0007669"/>
    <property type="project" value="TreeGrafter"/>
</dbReference>
<dbReference type="GO" id="GO:0034625">
    <property type="term" value="P:fatty acid elongation, monounsaturated fatty acid"/>
    <property type="evidence" value="ECO:0007669"/>
    <property type="project" value="TreeGrafter"/>
</dbReference>
<keyword evidence="2 10" id="KW-0444">Lipid biosynthesis</keyword>
<comment type="catalytic activity">
    <reaction evidence="10">
        <text>an acyl-CoA + malonyl-CoA + H(+) = a 3-oxoacyl-CoA + CO2 + CoA</text>
        <dbReference type="Rhea" id="RHEA:50252"/>
        <dbReference type="ChEBI" id="CHEBI:15378"/>
        <dbReference type="ChEBI" id="CHEBI:16526"/>
        <dbReference type="ChEBI" id="CHEBI:57287"/>
        <dbReference type="ChEBI" id="CHEBI:57384"/>
        <dbReference type="ChEBI" id="CHEBI:58342"/>
        <dbReference type="ChEBI" id="CHEBI:90726"/>
    </reaction>
    <physiologicalReaction direction="left-to-right" evidence="10">
        <dbReference type="Rhea" id="RHEA:50253"/>
    </physiologicalReaction>
</comment>
<evidence type="ECO:0000256" key="8">
    <source>
        <dbReference type="ARBA" id="ARBA00023136"/>
    </source>
</evidence>
<protein>
    <recommendedName>
        <fullName evidence="10">Elongation of fatty acids protein</fullName>
        <ecNumber evidence="10">2.3.1.-</ecNumber>
    </recommendedName>
</protein>
<evidence type="ECO:0000256" key="6">
    <source>
        <dbReference type="ARBA" id="ARBA00022989"/>
    </source>
</evidence>
<feature type="transmembrane region" description="Helical" evidence="10">
    <location>
        <begin position="88"/>
        <end position="109"/>
    </location>
</feature>
<dbReference type="GO" id="GO:0042761">
    <property type="term" value="P:very long-chain fatty acid biosynthetic process"/>
    <property type="evidence" value="ECO:0007669"/>
    <property type="project" value="TreeGrafter"/>
</dbReference>
<dbReference type="AlphaFoldDB" id="A0A7R9ZSX7"/>
<dbReference type="GO" id="GO:0005789">
    <property type="term" value="C:endoplasmic reticulum membrane"/>
    <property type="evidence" value="ECO:0007669"/>
    <property type="project" value="TreeGrafter"/>
</dbReference>
<feature type="transmembrane region" description="Helical" evidence="10">
    <location>
        <begin position="189"/>
        <end position="210"/>
    </location>
</feature>